<dbReference type="Pfam" id="PF09722">
    <property type="entry name" value="Xre_MbcA_ParS_C"/>
    <property type="match status" value="1"/>
</dbReference>
<protein>
    <submittedName>
        <fullName evidence="2">Uncharacterized protein (DUF2384 family)</fullName>
    </submittedName>
</protein>
<dbReference type="EMBL" id="JACHBX010000002">
    <property type="protein sequence ID" value="MBB6133893.1"/>
    <property type="molecule type" value="Genomic_DNA"/>
</dbReference>
<evidence type="ECO:0000313" key="2">
    <source>
        <dbReference type="EMBL" id="MBB6133893.1"/>
    </source>
</evidence>
<name>A0A7W9WZU9_9BURK</name>
<reference evidence="2 3" key="1">
    <citation type="submission" date="2020-08" db="EMBL/GenBank/DDBJ databases">
        <title>The Agave Microbiome: Exploring the role of microbial communities in plant adaptations to desert environments.</title>
        <authorList>
            <person name="Partida-Martinez L.P."/>
        </authorList>
    </citation>
    <scope>NUCLEOTIDE SEQUENCE [LARGE SCALE GENOMIC DNA]</scope>
    <source>
        <strain evidence="2 3">AT3.2</strain>
    </source>
</reference>
<dbReference type="Proteomes" id="UP000540787">
    <property type="component" value="Unassembled WGS sequence"/>
</dbReference>
<accession>A0A7W9WZU9</accession>
<organism evidence="2 3">
    <name type="scientific">Massilia aurea</name>
    <dbReference type="NCBI Taxonomy" id="373040"/>
    <lineage>
        <taxon>Bacteria</taxon>
        <taxon>Pseudomonadati</taxon>
        <taxon>Pseudomonadota</taxon>
        <taxon>Betaproteobacteria</taxon>
        <taxon>Burkholderiales</taxon>
        <taxon>Oxalobacteraceae</taxon>
        <taxon>Telluria group</taxon>
        <taxon>Massilia</taxon>
    </lineage>
</organism>
<comment type="caution">
    <text evidence="2">The sequence shown here is derived from an EMBL/GenBank/DDBJ whole genome shotgun (WGS) entry which is preliminary data.</text>
</comment>
<dbReference type="InterPro" id="IPR024467">
    <property type="entry name" value="Xre/MbcA/ParS-like_toxin-bd"/>
</dbReference>
<proteinExistence type="predicted"/>
<evidence type="ECO:0000313" key="3">
    <source>
        <dbReference type="Proteomes" id="UP000540787"/>
    </source>
</evidence>
<gene>
    <name evidence="2" type="ORF">HD842_002035</name>
</gene>
<sequence length="88" mass="9668">MTDPERLSPDNISALQARFQDHSRKAQTHYAVMHEVRQVLGSIDAADAWMTTPQPELGDSTPAQLVAAGRVDDVLACLRQMPARGAKR</sequence>
<dbReference type="RefSeq" id="WP_183554002.1">
    <property type="nucleotide sequence ID" value="NZ_JACHBX010000002.1"/>
</dbReference>
<evidence type="ECO:0000259" key="1">
    <source>
        <dbReference type="Pfam" id="PF09722"/>
    </source>
</evidence>
<feature type="domain" description="Antitoxin Xre/MbcA/ParS-like toxin-binding" evidence="1">
    <location>
        <begin position="37"/>
        <end position="78"/>
    </location>
</feature>
<keyword evidence="3" id="KW-1185">Reference proteome</keyword>
<dbReference type="AlphaFoldDB" id="A0A7W9WZU9"/>